<protein>
    <submittedName>
        <fullName evidence="1">Uncharacterized protein</fullName>
    </submittedName>
</protein>
<dbReference type="Proteomes" id="UP001324427">
    <property type="component" value="Unassembled WGS sequence"/>
</dbReference>
<proteinExistence type="predicted"/>
<organism evidence="1 2">
    <name type="scientific">Oleoguttula mirabilis</name>
    <dbReference type="NCBI Taxonomy" id="1507867"/>
    <lineage>
        <taxon>Eukaryota</taxon>
        <taxon>Fungi</taxon>
        <taxon>Dikarya</taxon>
        <taxon>Ascomycota</taxon>
        <taxon>Pezizomycotina</taxon>
        <taxon>Dothideomycetes</taxon>
        <taxon>Dothideomycetidae</taxon>
        <taxon>Mycosphaerellales</taxon>
        <taxon>Teratosphaeriaceae</taxon>
        <taxon>Oleoguttula</taxon>
    </lineage>
</organism>
<accession>A0AAV9JJG0</accession>
<keyword evidence="2" id="KW-1185">Reference proteome</keyword>
<dbReference type="EMBL" id="JAVFHQ010000019">
    <property type="protein sequence ID" value="KAK4545549.1"/>
    <property type="molecule type" value="Genomic_DNA"/>
</dbReference>
<gene>
    <name evidence="1" type="ORF">LTR36_002899</name>
</gene>
<comment type="caution">
    <text evidence="1">The sequence shown here is derived from an EMBL/GenBank/DDBJ whole genome shotgun (WGS) entry which is preliminary data.</text>
</comment>
<evidence type="ECO:0000313" key="2">
    <source>
        <dbReference type="Proteomes" id="UP001324427"/>
    </source>
</evidence>
<name>A0AAV9JJG0_9PEZI</name>
<evidence type="ECO:0000313" key="1">
    <source>
        <dbReference type="EMBL" id="KAK4545549.1"/>
    </source>
</evidence>
<dbReference type="AlphaFoldDB" id="A0AAV9JJG0"/>
<reference evidence="1 2" key="1">
    <citation type="submission" date="2021-11" db="EMBL/GenBank/DDBJ databases">
        <title>Black yeast isolated from Biological Soil Crust.</title>
        <authorList>
            <person name="Kurbessoian T."/>
        </authorList>
    </citation>
    <scope>NUCLEOTIDE SEQUENCE [LARGE SCALE GENOMIC DNA]</scope>
    <source>
        <strain evidence="1 2">CCFEE 5522</strain>
    </source>
</reference>
<sequence length="213" mass="23549">MARPQDTKEATSHLQLPGELRNRIYRLVAVNDALTQATIKPSRKTGRVKYKALVPGLAATCRSIRDEPLPIYYAENIFMFEPRPTCIHRPSHSDIKARFDSLGANASRVTSVGTRFPMRNGNVETIIARLKGPDVVRFEVGEGLQQLCACLLKHVEKELDQTGVKSATRLALAAYFCSDTLYEQCRSLQRAGSPQQVTDGSLFPLCGVCGGRK</sequence>